<dbReference type="SMART" id="SM00939">
    <property type="entry name" value="PepX_C"/>
    <property type="match status" value="1"/>
</dbReference>
<feature type="region of interest" description="Disordered" evidence="2">
    <location>
        <begin position="363"/>
        <end position="387"/>
    </location>
</feature>
<feature type="domain" description="Xaa-Pro dipeptidyl-peptidase C-terminal" evidence="3">
    <location>
        <begin position="295"/>
        <end position="581"/>
    </location>
</feature>
<protein>
    <submittedName>
        <fullName evidence="4">CocE/NonD family hydrolase</fullName>
    </submittedName>
</protein>
<dbReference type="Gene3D" id="1.10.3020.10">
    <property type="entry name" value="alpha-amino acid ester hydrolase ( Helical cap domain)"/>
    <property type="match status" value="1"/>
</dbReference>
<evidence type="ECO:0000313" key="5">
    <source>
        <dbReference type="EMBL" id="SDE27881.1"/>
    </source>
</evidence>
<keyword evidence="6" id="KW-1185">Reference proteome</keyword>
<dbReference type="InterPro" id="IPR008979">
    <property type="entry name" value="Galactose-bd-like_sf"/>
</dbReference>
<name>A0A1G7BL91_9ACTO</name>
<dbReference type="InterPro" id="IPR029058">
    <property type="entry name" value="AB_hydrolase_fold"/>
</dbReference>
<reference evidence="6" key="2">
    <citation type="submission" date="2016-10" db="EMBL/GenBank/DDBJ databases">
        <authorList>
            <person name="Varghese N."/>
        </authorList>
    </citation>
    <scope>NUCLEOTIDE SEQUENCE [LARGE SCALE GENOMIC DNA]</scope>
    <source>
        <strain evidence="6">DSM 20639</strain>
    </source>
</reference>
<dbReference type="PANTHER" id="PTHR43056:SF10">
    <property type="entry name" value="COCE_NOND FAMILY, PUTATIVE (AFU_ORTHOLOGUE AFUA_7G00600)-RELATED"/>
    <property type="match status" value="1"/>
</dbReference>
<dbReference type="InterPro" id="IPR005674">
    <property type="entry name" value="CocE/Ser_esterase"/>
</dbReference>
<dbReference type="InterPro" id="IPR050585">
    <property type="entry name" value="Xaa-Pro_dipeptidyl-ppase/CocE"/>
</dbReference>
<evidence type="ECO:0000313" key="6">
    <source>
        <dbReference type="Proteomes" id="UP000182744"/>
    </source>
</evidence>
<evidence type="ECO:0000256" key="1">
    <source>
        <dbReference type="ARBA" id="ARBA00022801"/>
    </source>
</evidence>
<dbReference type="GO" id="GO:0008239">
    <property type="term" value="F:dipeptidyl-peptidase activity"/>
    <property type="evidence" value="ECO:0007669"/>
    <property type="project" value="InterPro"/>
</dbReference>
<dbReference type="Pfam" id="PF02129">
    <property type="entry name" value="Peptidase_S15"/>
    <property type="match status" value="1"/>
</dbReference>
<dbReference type="SUPFAM" id="SSF53474">
    <property type="entry name" value="alpha/beta-Hydrolases"/>
    <property type="match status" value="1"/>
</dbReference>
<evidence type="ECO:0000259" key="3">
    <source>
        <dbReference type="SMART" id="SM00939"/>
    </source>
</evidence>
<dbReference type="Proteomes" id="UP001273799">
    <property type="component" value="Unassembled WGS sequence"/>
</dbReference>
<dbReference type="SUPFAM" id="SSF49785">
    <property type="entry name" value="Galactose-binding domain-like"/>
    <property type="match status" value="1"/>
</dbReference>
<reference evidence="4" key="3">
    <citation type="submission" date="2023-10" db="EMBL/GenBank/DDBJ databases">
        <title>Whole Genome based description of the genera Actinobaculum and Actinotignum reveals a complex phylogenetic relationship within the species included in the genus Actinotignum.</title>
        <authorList>
            <person name="Jensen C.S."/>
            <person name="Dargis R."/>
            <person name="Kemp M."/>
            <person name="Christensen J.J."/>
        </authorList>
    </citation>
    <scope>NUCLEOTIDE SEQUENCE</scope>
    <source>
        <strain evidence="4">Actinobaculum_suis_CCUG19206T</strain>
    </source>
</reference>
<dbReference type="Gene3D" id="3.40.50.1820">
    <property type="entry name" value="alpha/beta hydrolase"/>
    <property type="match status" value="1"/>
</dbReference>
<dbReference type="AlphaFoldDB" id="A0A1G7BL91"/>
<feature type="region of interest" description="Disordered" evidence="2">
    <location>
        <begin position="400"/>
        <end position="457"/>
    </location>
</feature>
<dbReference type="Proteomes" id="UP000182744">
    <property type="component" value="Unassembled WGS sequence"/>
</dbReference>
<evidence type="ECO:0000256" key="2">
    <source>
        <dbReference type="SAM" id="MobiDB-lite"/>
    </source>
</evidence>
<evidence type="ECO:0000313" key="4">
    <source>
        <dbReference type="EMBL" id="MDY5153764.1"/>
    </source>
</evidence>
<dbReference type="InterPro" id="IPR013736">
    <property type="entry name" value="Xaa-Pro_dipept_C"/>
</dbReference>
<dbReference type="InterPro" id="IPR000383">
    <property type="entry name" value="Xaa-Pro-like_dom"/>
</dbReference>
<dbReference type="NCBIfam" id="TIGR00976">
    <property type="entry name" value="CocE_NonD"/>
    <property type="match status" value="1"/>
</dbReference>
<dbReference type="Gene3D" id="2.60.120.260">
    <property type="entry name" value="Galactose-binding domain-like"/>
    <property type="match status" value="1"/>
</dbReference>
<dbReference type="PANTHER" id="PTHR43056">
    <property type="entry name" value="PEPTIDASE S9 PROLYL OLIGOPEPTIDASE"/>
    <property type="match status" value="1"/>
</dbReference>
<gene>
    <name evidence="4" type="ORF">R6G71_06890</name>
    <name evidence="5" type="ORF">SAMN05421878_10553</name>
</gene>
<proteinExistence type="predicted"/>
<keyword evidence="1 4" id="KW-0378">Hydrolase</keyword>
<accession>A0A1G7BL91</accession>
<dbReference type="Pfam" id="PF08530">
    <property type="entry name" value="PepX_C"/>
    <property type="match status" value="1"/>
</dbReference>
<reference evidence="5" key="1">
    <citation type="submission" date="2016-10" db="EMBL/GenBank/DDBJ databases">
        <authorList>
            <person name="de Groot N.N."/>
        </authorList>
    </citation>
    <scope>NUCLEOTIDE SEQUENCE [LARGE SCALE GENOMIC DNA]</scope>
    <source>
        <strain evidence="5">DSM 20639</strain>
    </source>
</reference>
<feature type="compositionally biased region" description="Polar residues" evidence="2">
    <location>
        <begin position="412"/>
        <end position="432"/>
    </location>
</feature>
<dbReference type="RefSeq" id="WP_083330047.1">
    <property type="nucleotide sequence ID" value="NZ_FNAU01000005.1"/>
</dbReference>
<organism evidence="5 6">
    <name type="scientific">Actinobaculum suis</name>
    <dbReference type="NCBI Taxonomy" id="1657"/>
    <lineage>
        <taxon>Bacteria</taxon>
        <taxon>Bacillati</taxon>
        <taxon>Actinomycetota</taxon>
        <taxon>Actinomycetes</taxon>
        <taxon>Actinomycetales</taxon>
        <taxon>Actinomycetaceae</taxon>
        <taxon>Actinobaculum</taxon>
    </lineage>
</organism>
<dbReference type="EMBL" id="FNAU01000005">
    <property type="protein sequence ID" value="SDE27881.1"/>
    <property type="molecule type" value="Genomic_DNA"/>
</dbReference>
<sequence>MQYLQPEDFPYRVKVIEDWIPVTDGTRLFMKAWMPETTEPVPAILEYLPYRATDWTLPRDSERHPYYAGHGYASIRVDIRGHGNSEGVPGEEYDMQEHLDGVDVINWIAAQDWCTGKVGMFGISWGGFNSLQLSYLQPEPLKAIVTVCSTDDRYDNDVHYMGGSMLGVDMFAWGATMLAFQSRPVDKRIWGEKWREQWLSRLEKAEPYMENWMSHQTRDEFWQHGSVCEDYSRLNTAVLAVGGWFDPYRDTVLRLVENLSALGKNVRGLIGPWSHQYPDRDLKPGPHIDFLGETLRWWDHWLKGIDTGVMEEPLLKAWIMDPIPPRSYYEEIPGRWVAMDNYPDPAITTREFTLANATSITPPAQTAAPAAPATTPPAQAAAPKSGNVSAATTTVAATDSAATDSAGMGSTDAGSTGTVPLTSYIKSPQDVGQNAGRFFPYGNESDLPTDQRADDGRSTTYDFPLTEDLQILGNCRLHLRLTTQATRGQVYVRLVDVAPDGQATLVTRGNLNLSSREGREKIVDFPAGEWVGVEIPLTGIGYTIPAGHTLRVALSTAYWPWIWPQAQNAGITVDLAASRMEIPARPDFAALAAAGDTQAQSRLDADRAVKFAGPVQPVNADVKYPEAGRSGVRRPERLISQDVAKRETFIQVDPMYGGTRIYPDGLHYNEDAVERYWIGWDDPTTARTEAEWIVELSRPDMDWETSLKTRSTISCDAENFYVTSHVRCWDKDELIFEHEWNTTIARTAS</sequence>
<dbReference type="EMBL" id="JAWNFU010000004">
    <property type="protein sequence ID" value="MDY5153764.1"/>
    <property type="molecule type" value="Genomic_DNA"/>
</dbReference>